<dbReference type="RefSeq" id="WP_184113039.1">
    <property type="nucleotide sequence ID" value="NZ_JACHNY010000002.1"/>
</dbReference>
<evidence type="ECO:0000313" key="1">
    <source>
        <dbReference type="EMBL" id="MBB4617350.1"/>
    </source>
</evidence>
<organism evidence="1 2">
    <name type="scientific">Sphingomonas abaci</name>
    <dbReference type="NCBI Taxonomy" id="237611"/>
    <lineage>
        <taxon>Bacteria</taxon>
        <taxon>Pseudomonadati</taxon>
        <taxon>Pseudomonadota</taxon>
        <taxon>Alphaproteobacteria</taxon>
        <taxon>Sphingomonadales</taxon>
        <taxon>Sphingomonadaceae</taxon>
        <taxon>Sphingomonas</taxon>
    </lineage>
</organism>
<dbReference type="PIRSF" id="PIRSF012608">
    <property type="entry name" value="UCP012608"/>
    <property type="match status" value="1"/>
</dbReference>
<evidence type="ECO:0000313" key="2">
    <source>
        <dbReference type="Proteomes" id="UP000574769"/>
    </source>
</evidence>
<evidence type="ECO:0008006" key="3">
    <source>
        <dbReference type="Google" id="ProtNLM"/>
    </source>
</evidence>
<dbReference type="EMBL" id="JACHNY010000002">
    <property type="protein sequence ID" value="MBB4617350.1"/>
    <property type="molecule type" value="Genomic_DNA"/>
</dbReference>
<name>A0A7W7AHY2_9SPHN</name>
<sequence length="351" mass="37928">MTTPNTQLTGLTAARAFLEDQARVAEGFGSPFVAALLLAGARHLDVAPHTAAMMADWPGDRASAAVAMRFHSALHGLARQGRIAPLAALFRGEAVDVDHALSSALVAADRIIAERLKHPTQTNEVGRSAAFAAALLQLAERYAMPVELLEIGASAGLNLNLGRYRHDLGGRIVGDPDSELTITPLWHGRLPPAAGLEVRTARGVDLSPIRVADDAACDRLLDHLFVDQAERGERLARALAIARRHPPRLDQGHAGLWLPQRLERQQAAGCARVVLHSMVLQYLAAKERQTITDAIGAAGARADIRRPLAVIGLEWTPARDAVHLTLTHWPEGRTRHLADCDPYGAWIDWRG</sequence>
<comment type="caution">
    <text evidence="1">The sequence shown here is derived from an EMBL/GenBank/DDBJ whole genome shotgun (WGS) entry which is preliminary data.</text>
</comment>
<accession>A0A7W7AHY2</accession>
<dbReference type="Proteomes" id="UP000574769">
    <property type="component" value="Unassembled WGS sequence"/>
</dbReference>
<dbReference type="AlphaFoldDB" id="A0A7W7AHY2"/>
<gene>
    <name evidence="1" type="ORF">GGQ96_001470</name>
</gene>
<reference evidence="1 2" key="1">
    <citation type="submission" date="2020-08" db="EMBL/GenBank/DDBJ databases">
        <title>Genomic Encyclopedia of Type Strains, Phase IV (KMG-IV): sequencing the most valuable type-strain genomes for metagenomic binning, comparative biology and taxonomic classification.</title>
        <authorList>
            <person name="Goeker M."/>
        </authorList>
    </citation>
    <scope>NUCLEOTIDE SEQUENCE [LARGE SCALE GENOMIC DNA]</scope>
    <source>
        <strain evidence="1 2">DSM 15867</strain>
    </source>
</reference>
<keyword evidence="2" id="KW-1185">Reference proteome</keyword>
<dbReference type="InterPro" id="IPR011200">
    <property type="entry name" value="UCP012608"/>
</dbReference>
<proteinExistence type="predicted"/>
<dbReference type="Pfam" id="PF10094">
    <property type="entry name" value="DUF2332"/>
    <property type="match status" value="1"/>
</dbReference>
<protein>
    <recommendedName>
        <fullName evidence="3">DUF2332 domain-containing protein</fullName>
    </recommendedName>
</protein>